<reference evidence="9 10" key="1">
    <citation type="submission" date="2020-03" db="EMBL/GenBank/DDBJ databases">
        <title>Draft Genome Sequence of Cudoniella acicularis.</title>
        <authorList>
            <person name="Buettner E."/>
            <person name="Kellner H."/>
        </authorList>
    </citation>
    <scope>NUCLEOTIDE SEQUENCE [LARGE SCALE GENOMIC DNA]</scope>
    <source>
        <strain evidence="9 10">DSM 108380</strain>
    </source>
</reference>
<feature type="domain" description="Nephrocystin 3-like N-terminal" evidence="8">
    <location>
        <begin position="388"/>
        <end position="547"/>
    </location>
</feature>
<dbReference type="SUPFAM" id="SSF50978">
    <property type="entry name" value="WD40 repeat-like"/>
    <property type="match status" value="1"/>
</dbReference>
<protein>
    <recommendedName>
        <fullName evidence="2 4">GPI inositol-deacylase</fullName>
        <ecNumber evidence="4">3.1.-.-</ecNumber>
    </recommendedName>
</protein>
<dbReference type="Pfam" id="PF24883">
    <property type="entry name" value="NPHP3_N"/>
    <property type="match status" value="1"/>
</dbReference>
<dbReference type="PANTHER" id="PTHR10039">
    <property type="entry name" value="AMELOGENIN"/>
    <property type="match status" value="1"/>
</dbReference>
<feature type="compositionally biased region" description="Polar residues" evidence="5">
    <location>
        <begin position="1"/>
        <end position="16"/>
    </location>
</feature>
<dbReference type="InterPro" id="IPR027417">
    <property type="entry name" value="P-loop_NTPase"/>
</dbReference>
<name>A0A8H4W2L5_9HELO</name>
<feature type="domain" description="GPI inositol-deacylase PGAP1-like alpha/beta" evidence="6">
    <location>
        <begin position="111"/>
        <end position="239"/>
    </location>
</feature>
<feature type="region of interest" description="Disordered" evidence="5">
    <location>
        <begin position="2368"/>
        <end position="2391"/>
    </location>
</feature>
<dbReference type="InterPro" id="IPR012908">
    <property type="entry name" value="PGAP1-ab_dom-like"/>
</dbReference>
<dbReference type="GO" id="GO:0005789">
    <property type="term" value="C:endoplasmic reticulum membrane"/>
    <property type="evidence" value="ECO:0007669"/>
    <property type="project" value="UniProtKB-SubCell"/>
</dbReference>
<dbReference type="Pfam" id="PF22939">
    <property type="entry name" value="WHD_GPIID"/>
    <property type="match status" value="1"/>
</dbReference>
<feature type="compositionally biased region" description="Basic and acidic residues" evidence="5">
    <location>
        <begin position="76"/>
        <end position="90"/>
    </location>
</feature>
<keyword evidence="3" id="KW-0677">Repeat</keyword>
<evidence type="ECO:0000256" key="5">
    <source>
        <dbReference type="SAM" id="MobiDB-lite"/>
    </source>
</evidence>
<proteinExistence type="inferred from homology"/>
<evidence type="ECO:0000259" key="8">
    <source>
        <dbReference type="Pfam" id="PF24883"/>
    </source>
</evidence>
<keyword evidence="4" id="KW-0653">Protein transport</keyword>
<dbReference type="Pfam" id="PF00400">
    <property type="entry name" value="WD40"/>
    <property type="match status" value="1"/>
</dbReference>
<dbReference type="Pfam" id="PF07819">
    <property type="entry name" value="PGAP1"/>
    <property type="match status" value="1"/>
</dbReference>
<dbReference type="InterPro" id="IPR036322">
    <property type="entry name" value="WD40_repeat_dom_sf"/>
</dbReference>
<feature type="compositionally biased region" description="Polar residues" evidence="5">
    <location>
        <begin position="2448"/>
        <end position="2467"/>
    </location>
</feature>
<feature type="compositionally biased region" description="Low complexity" evidence="5">
    <location>
        <begin position="40"/>
        <end position="52"/>
    </location>
</feature>
<evidence type="ECO:0000313" key="9">
    <source>
        <dbReference type="EMBL" id="KAF4631256.1"/>
    </source>
</evidence>
<comment type="subcellular location">
    <subcellularLocation>
        <location evidence="4">Endoplasmic reticulum membrane</location>
    </subcellularLocation>
</comment>
<feature type="compositionally biased region" description="Basic and acidic residues" evidence="5">
    <location>
        <begin position="2378"/>
        <end position="2391"/>
    </location>
</feature>
<dbReference type="Gene3D" id="2.130.10.10">
    <property type="entry name" value="YVTN repeat-like/Quinoprotein amine dehydrogenase"/>
    <property type="match status" value="2"/>
</dbReference>
<dbReference type="InterPro" id="IPR001680">
    <property type="entry name" value="WD40_rpt"/>
</dbReference>
<keyword evidence="4" id="KW-0472">Membrane</keyword>
<accession>A0A8H4W2L5</accession>
<gene>
    <name evidence="9" type="ORF">G7Y89_g6870</name>
</gene>
<dbReference type="SUPFAM" id="SSF52540">
    <property type="entry name" value="P-loop containing nucleoside triphosphate hydrolases"/>
    <property type="match status" value="1"/>
</dbReference>
<dbReference type="SMART" id="SM00320">
    <property type="entry name" value="WD40"/>
    <property type="match status" value="4"/>
</dbReference>
<comment type="caution">
    <text evidence="9">The sequence shown here is derived from an EMBL/GenBank/DDBJ whole genome shotgun (WGS) entry which is preliminary data.</text>
</comment>
<evidence type="ECO:0000313" key="10">
    <source>
        <dbReference type="Proteomes" id="UP000566819"/>
    </source>
</evidence>
<feature type="domain" description="GPI inositol-deacylase winged helix" evidence="7">
    <location>
        <begin position="649"/>
        <end position="738"/>
    </location>
</feature>
<evidence type="ECO:0000259" key="6">
    <source>
        <dbReference type="Pfam" id="PF07819"/>
    </source>
</evidence>
<organism evidence="9 10">
    <name type="scientific">Cudoniella acicularis</name>
    <dbReference type="NCBI Taxonomy" id="354080"/>
    <lineage>
        <taxon>Eukaryota</taxon>
        <taxon>Fungi</taxon>
        <taxon>Dikarya</taxon>
        <taxon>Ascomycota</taxon>
        <taxon>Pezizomycotina</taxon>
        <taxon>Leotiomycetes</taxon>
        <taxon>Helotiales</taxon>
        <taxon>Tricladiaceae</taxon>
        <taxon>Cudoniella</taxon>
    </lineage>
</organism>
<keyword evidence="4" id="KW-0813">Transport</keyword>
<keyword evidence="10" id="KW-1185">Reference proteome</keyword>
<comment type="similarity">
    <text evidence="4">Belongs to the GPI inositol-deacylase family.</text>
</comment>
<evidence type="ECO:0000259" key="7">
    <source>
        <dbReference type="Pfam" id="PF22939"/>
    </source>
</evidence>
<sequence length="2485" mass="279711">MNNQNNTLENQYSDGNSVDPEGETLSEATGSLKIAQALTKPQSRSRPSSKSSNRLGRVAKGAWRKLSPSQGVTEPKSLEHDPSIAKESKDAKGSLGLNLLHDPQDPRIDFIFVHGLGGGSRKTWSLSADPQHYWPKTWLSEDPEFASVRIHSFGYNADWDKRGKSTWNILDFARSLLGDISCNPGIRRSNTNIVLIGHSMGGIVMKKAYMLAREAPELQHLANRINTLYFLATPHRGSDFSTTFSNILSISYGKKPFVNELKPSSKSTEMINDSFRQYAGDLQLWSFYETKPTMLNAVIVEKSSATLGFPNEKSYPLNADHRGVCKFDRQTDPNYKTLRNALVTTVDTISSNDSQIPELQNDQLIQLTDISEPPEDDLLELEEKRTPGSCEWLINREVYKSWQNARSPSQSIFWLAGPAGSGKSFLSSRIINELQQNNQSCSYFFFKHGKSEKSSVVGCLRALAYQMATTDNSILRKLVEVQRNSPWDKWTEHMIWRKVFLGYLFKDYGSKIQFWIIDAVDECEKYQSFLNLLATAPSCLRILFTSRNTPDIEKQVTVMAKNVEHYHLQDEDTIDDFRKFIDSRIGPESTSYGIGNEQLRQRILEKASGSFLWVSLVVKTLEETWSEEAAEEVLNEVPRDMDKFYARMLESVLQNSRAVVLTKSIYMWTLLSLRPLNIDGLQCALKLDTGQTVHNLERFIPAISGQLVSVNQKHEAQIIHQTAKEYLLHQEVYPDLALDIQQCHTRIAYTCLTLIAGKFTEGQVGQQSQALSWVPAAGTPLAISNFTDYACEYFSDHLQQSSSEDDQNWDLLCKFMDCNLLIWIEHLARKHSMRSITRTAKFLGVYYNRQAKFLSSTSLEKAFPETWIRDLLRLSAKFGRNLEISPSSIHTLVPAMCPSQSIFSRYFGSRSPQTILAIRGLTEKTWNDCLARIDYPTQQTTSVACGDQYSAVALSDGTVYVYFQGTTQAKFTLNHGARANILVFCGENRYLVSSGQRKVKIWDLEEGTRLWAFDASHQILTLFFIERENSLIAATQGNYTIHWDLLNGQETRRWQWTETIPKTVIGQRLWPQPNKVIFSPNCEYLAASYRGLPIYVFHVPTQKFLRCFSRENADITGGDINHYVVDALTFNSRPETNILVISYSDGEIVLYGTESAELLYRSTDVFAHYLKCSPDGRTLVTGSSRGTIKIFELAGVRGELLLPLYMIEAHEDGIRDIAISSDSLRFADIRGSQYRMWEPAVLVSIDSDESSRKEMSQAVLMEMKTVSMLEGPPDPEITAMCCTSSGKFVFCGKGDGSVSYFETGAAAQREVLYRHAANCRIACILYVEKMSLLVTADESGRVLINTILAEKTGVEFLKVVTEIRSGEPVSALVHDDSGMKLLLRCKTSVELWTTEGQRIGSRIPFGNDDDNDGRIFAAHPLKPGHFISMGRRNTHIFSWVDGLEVEQSPDGGNGVELANLTITRPTPTQKNFFNIEDISNPYMDKWSPPFLPCLFKRNSSSPSSESTTLRIWPASSIVSSKTSPASIPLLKFANNSHRIKQIIAVAGRTVLFLDIDLWICSLDIATATTISSGARRHFFLLSEWQSIDGSFIVELRLQNQLMTTVKRFLGVVTPLLGFRFRKLSRSLEFESYTMEFYLQPAHPSVPIPKTPYLSTERYDGGPWITYPARKGKLKDTLKDGAFDLLEYSRSERVHPTPLKEQESFFQTWLYFGLIAEFIGANNTDESTVDSSSNEVLNRLYSLVLDKDEKSIRLDMEILDKFLALGRASLPGDLEARKVYYNHLSLCLSYAQAVARNLPREFNHTVRCSISALGELFTTTVSFAFERLGLPGVAREWKTEFIDDEVRDLMVAHGWCPSDVARAEAKYSQIQSLHLARLLDKSLPPRDHSRCTASACNLYQIKNDTYKEEHQRKGCDCEQLTVPEEELTAFLFQKGKFPLILLKGDLDDLTYEIVESGDEPYTAISHVWADGLGNPHANSLHKCKLHHLRALVDAVNASDPATTPSKHAGSLIWLDTLLSPAQNGAGKQSAISKIRLVYQSAKHVLVLDAGLMAYPSRTQEAPEMLARIFTSSWMRRLWTLQEGALAKSLYFQFGDVAHSLNQLTLLVFQRRGEMRYRAVGRDVYNEMLSIMGFFNPISAPGGILALLDKSLQFRSVSVPSDEPLCIGALLGLDLDAILAVPETQEARMQKVWELVAAKHSGIPAQILFFEEERLSTPGFGWAPKSLLNAEHTIFALSTRIIRWGDPKRGQVTPHGLRVSYPGYRIRLITSYGDNKPRNPWPGMPTLPERGLPFRDAETGKWRRIADKRYTRNNRGWRSDAERGAYAEKGLFLLHNVVETGRGVVVLRGGKEVKEGILGVLVDEEGEGAGAGVRGDMAVEGERAGSKEETEGKEQDICADLKVKTALHIIMHDLRHENYIYDATSRLALQLRADPLTDAHLALYEKLTSEQTQTQNLDPENSTPASPSATILVDENAEPRRRPRHRV</sequence>
<feature type="region of interest" description="Disordered" evidence="5">
    <location>
        <begin position="2448"/>
        <end position="2485"/>
    </location>
</feature>
<dbReference type="InterPro" id="IPR015943">
    <property type="entry name" value="WD40/YVTN_repeat-like_dom_sf"/>
</dbReference>
<comment type="function">
    <text evidence="1 4">Involved in inositol deacylation of GPI-anchored proteins which plays important roles in the quality control and ER-associated degradation of GPI-anchored proteins.</text>
</comment>
<evidence type="ECO:0000256" key="4">
    <source>
        <dbReference type="RuleBase" id="RU365011"/>
    </source>
</evidence>
<dbReference type="Gene3D" id="3.40.50.1820">
    <property type="entry name" value="alpha/beta hydrolase"/>
    <property type="match status" value="1"/>
</dbReference>
<evidence type="ECO:0000256" key="2">
    <source>
        <dbReference type="ARBA" id="ARBA00015856"/>
    </source>
</evidence>
<dbReference type="InterPro" id="IPR054471">
    <property type="entry name" value="GPIID_WHD"/>
</dbReference>
<dbReference type="InterPro" id="IPR056884">
    <property type="entry name" value="NPHP3-like_N"/>
</dbReference>
<dbReference type="EMBL" id="JAAMPI010000461">
    <property type="protein sequence ID" value="KAF4631256.1"/>
    <property type="molecule type" value="Genomic_DNA"/>
</dbReference>
<evidence type="ECO:0000256" key="1">
    <source>
        <dbReference type="ARBA" id="ARBA00003496"/>
    </source>
</evidence>
<keyword evidence="4" id="KW-0256">Endoplasmic reticulum</keyword>
<dbReference type="OrthoDB" id="194358at2759"/>
<dbReference type="GO" id="GO:0016788">
    <property type="term" value="F:hydrolase activity, acting on ester bonds"/>
    <property type="evidence" value="ECO:0007669"/>
    <property type="project" value="InterPro"/>
</dbReference>
<dbReference type="Gene3D" id="3.40.50.300">
    <property type="entry name" value="P-loop containing nucleotide triphosphate hydrolases"/>
    <property type="match status" value="1"/>
</dbReference>
<dbReference type="InterPro" id="IPR029058">
    <property type="entry name" value="AB_hydrolase_fold"/>
</dbReference>
<feature type="region of interest" description="Disordered" evidence="5">
    <location>
        <begin position="1"/>
        <end position="90"/>
    </location>
</feature>
<dbReference type="SUPFAM" id="SSF53474">
    <property type="entry name" value="alpha/beta-Hydrolases"/>
    <property type="match status" value="1"/>
</dbReference>
<dbReference type="PANTHER" id="PTHR10039:SF16">
    <property type="entry name" value="GPI INOSITOL-DEACYLASE"/>
    <property type="match status" value="1"/>
</dbReference>
<dbReference type="GO" id="GO:0015031">
    <property type="term" value="P:protein transport"/>
    <property type="evidence" value="ECO:0007669"/>
    <property type="project" value="UniProtKB-KW"/>
</dbReference>
<evidence type="ECO:0000256" key="3">
    <source>
        <dbReference type="ARBA" id="ARBA00022737"/>
    </source>
</evidence>
<keyword evidence="4" id="KW-0378">Hydrolase</keyword>
<dbReference type="EC" id="3.1.-.-" evidence="4"/>
<dbReference type="Proteomes" id="UP000566819">
    <property type="component" value="Unassembled WGS sequence"/>
</dbReference>